<keyword evidence="6 7" id="KW-0407">Ion channel</keyword>
<dbReference type="InterPro" id="IPR014756">
    <property type="entry name" value="Ig_E-set"/>
</dbReference>
<dbReference type="GO" id="GO:0005242">
    <property type="term" value="F:inward rectifier potassium channel activity"/>
    <property type="evidence" value="ECO:0007669"/>
    <property type="project" value="InterPro"/>
</dbReference>
<feature type="transmembrane region" description="Helical" evidence="9">
    <location>
        <begin position="83"/>
        <end position="106"/>
    </location>
</feature>
<keyword evidence="11" id="KW-1185">Reference proteome</keyword>
<gene>
    <name evidence="10" type="ORF">BSAL_75525</name>
</gene>
<evidence type="ECO:0000256" key="5">
    <source>
        <dbReference type="ARBA" id="ARBA00023065"/>
    </source>
</evidence>
<keyword evidence="7 9" id="KW-0812">Transmembrane</keyword>
<comment type="similarity">
    <text evidence="7">Belongs to the inward rectifier-type potassium channel (TC 1.A.2.1) family.</text>
</comment>
<dbReference type="GO" id="GO:1990573">
    <property type="term" value="P:potassium ion import across plasma membrane"/>
    <property type="evidence" value="ECO:0007669"/>
    <property type="project" value="TreeGrafter"/>
</dbReference>
<dbReference type="GO" id="GO:0034765">
    <property type="term" value="P:regulation of monoatomic ion transmembrane transport"/>
    <property type="evidence" value="ECO:0007669"/>
    <property type="project" value="TreeGrafter"/>
</dbReference>
<evidence type="ECO:0000256" key="1">
    <source>
        <dbReference type="ARBA" id="ARBA00022448"/>
    </source>
</evidence>
<dbReference type="InterPro" id="IPR016449">
    <property type="entry name" value="K_chnl_inward-rec_Kir"/>
</dbReference>
<dbReference type="VEuPathDB" id="TriTrypDB:BSAL_75525"/>
<keyword evidence="4 7" id="KW-0630">Potassium</keyword>
<dbReference type="GO" id="GO:0005886">
    <property type="term" value="C:plasma membrane"/>
    <property type="evidence" value="ECO:0007669"/>
    <property type="project" value="TreeGrafter"/>
</dbReference>
<protein>
    <submittedName>
        <fullName evidence="10">Transmembrane protein, putative</fullName>
    </submittedName>
</protein>
<dbReference type="GO" id="GO:0034702">
    <property type="term" value="C:monoatomic ion channel complex"/>
    <property type="evidence" value="ECO:0007669"/>
    <property type="project" value="UniProtKB-KW"/>
</dbReference>
<evidence type="ECO:0000256" key="3">
    <source>
        <dbReference type="ARBA" id="ARBA00022882"/>
    </source>
</evidence>
<evidence type="ECO:0000256" key="9">
    <source>
        <dbReference type="SAM" id="Phobius"/>
    </source>
</evidence>
<dbReference type="AlphaFoldDB" id="A0A0S4IVG9"/>
<evidence type="ECO:0000256" key="4">
    <source>
        <dbReference type="ARBA" id="ARBA00022958"/>
    </source>
</evidence>
<dbReference type="EMBL" id="CYKH01000693">
    <property type="protein sequence ID" value="CUG18941.1"/>
    <property type="molecule type" value="Genomic_DNA"/>
</dbReference>
<feature type="transmembrane region" description="Helical" evidence="9">
    <location>
        <begin position="118"/>
        <end position="135"/>
    </location>
</feature>
<evidence type="ECO:0000256" key="2">
    <source>
        <dbReference type="ARBA" id="ARBA00022538"/>
    </source>
</evidence>
<dbReference type="PANTHER" id="PTHR11767">
    <property type="entry name" value="INWARD RECTIFIER POTASSIUM CHANNEL"/>
    <property type="match status" value="1"/>
</dbReference>
<keyword evidence="3 7" id="KW-0851">Voltage-gated channel</keyword>
<feature type="region of interest" description="Disordered" evidence="8">
    <location>
        <begin position="241"/>
        <end position="287"/>
    </location>
</feature>
<dbReference type="OrthoDB" id="273257at2759"/>
<evidence type="ECO:0000256" key="7">
    <source>
        <dbReference type="RuleBase" id="RU003822"/>
    </source>
</evidence>
<dbReference type="SUPFAM" id="SSF81296">
    <property type="entry name" value="E set domains"/>
    <property type="match status" value="2"/>
</dbReference>
<dbReference type="Gene3D" id="2.60.40.1400">
    <property type="entry name" value="G protein-activated inward rectifier potassium channel 1"/>
    <property type="match status" value="2"/>
</dbReference>
<name>A0A0S4IVG9_BODSA</name>
<comment type="subcellular location">
    <subcellularLocation>
        <location evidence="7">Membrane</location>
        <topology evidence="7">Multi-pass membrane protein</topology>
    </subcellularLocation>
</comment>
<accession>A0A0S4IVG9</accession>
<evidence type="ECO:0000256" key="6">
    <source>
        <dbReference type="ARBA" id="ARBA00023303"/>
    </source>
</evidence>
<evidence type="ECO:0000313" key="11">
    <source>
        <dbReference type="Proteomes" id="UP000051952"/>
    </source>
</evidence>
<sequence>MHRTHGSCTNFGGQYRSLTPHASVNDVTLTDEMRGSLFCDPRNNTTSVPIFTHDGGLNADVEGVSQLQFQKLTWFYSLLSISWGRVVLLSGALYMSVVVAFAMVYYGMCWACGAKTTVIGSLYFVVVSISANGGYMGEDIDVLYPGHRCFAQRTYLVMVASYAGILIGALIATTFIAKISMHNKLQHRIVFSDYMTLTQTEMESYVLSFRVANISSSPMVHGRLRLYLVSLKPGPEQRAALNSGVFPPQSESPKTQRRKSLLTAPKPSQERRPTVGPEAAAAASKSGSAAAPIEISLPIPDDTMDATALEKGENSKLLAAMRVAATGAKSPALSYGSTSPASTLPGGNGTGGGAQDGNGAGPFDGNASDGSNHSVDGEQRVTPMFMCVEELPWCCDEEIPLPGSEGNLNLWFPSTIRHIVDRDSPVFYAMSGLPKPSSGGMYHRGHRHFFHQNANPRSPSTASPLRPFRNNTFKSPFSELPHGSRAGFQIAVVFEATDAATSSIIESKHVYTPDMLLADYHFAFPTIVSQQRKSSSQMGGGAQAVGAQNIDFYCFNELEADDADADDEDG</sequence>
<dbReference type="InterPro" id="IPR013518">
    <property type="entry name" value="K_chnl_inward-rec_Kir_cyto"/>
</dbReference>
<feature type="transmembrane region" description="Helical" evidence="9">
    <location>
        <begin position="155"/>
        <end position="177"/>
    </location>
</feature>
<keyword evidence="2 7" id="KW-0633">Potassium transport</keyword>
<reference evidence="11" key="1">
    <citation type="submission" date="2015-09" db="EMBL/GenBank/DDBJ databases">
        <authorList>
            <consortium name="Pathogen Informatics"/>
        </authorList>
    </citation>
    <scope>NUCLEOTIDE SEQUENCE [LARGE SCALE GENOMIC DNA]</scope>
    <source>
        <strain evidence="11">Lake Konstanz</strain>
    </source>
</reference>
<dbReference type="Gene3D" id="1.10.287.70">
    <property type="match status" value="1"/>
</dbReference>
<keyword evidence="5 7" id="KW-0406">Ion transport</keyword>
<proteinExistence type="inferred from homology"/>
<evidence type="ECO:0000313" key="10">
    <source>
        <dbReference type="EMBL" id="CUG18941.1"/>
    </source>
</evidence>
<organism evidence="10 11">
    <name type="scientific">Bodo saltans</name>
    <name type="common">Flagellated protozoan</name>
    <dbReference type="NCBI Taxonomy" id="75058"/>
    <lineage>
        <taxon>Eukaryota</taxon>
        <taxon>Discoba</taxon>
        <taxon>Euglenozoa</taxon>
        <taxon>Kinetoplastea</taxon>
        <taxon>Metakinetoplastina</taxon>
        <taxon>Eubodonida</taxon>
        <taxon>Bodonidae</taxon>
        <taxon>Bodo</taxon>
    </lineage>
</organism>
<evidence type="ECO:0000256" key="8">
    <source>
        <dbReference type="SAM" id="MobiDB-lite"/>
    </source>
</evidence>
<keyword evidence="9" id="KW-1133">Transmembrane helix</keyword>
<feature type="compositionally biased region" description="Gly residues" evidence="8">
    <location>
        <begin position="346"/>
        <end position="362"/>
    </location>
</feature>
<keyword evidence="9" id="KW-0472">Membrane</keyword>
<dbReference type="Proteomes" id="UP000051952">
    <property type="component" value="Unassembled WGS sequence"/>
</dbReference>
<dbReference type="PANTHER" id="PTHR11767:SF102">
    <property type="entry name" value="INWARDLY RECTIFYING POTASSIUM CHANNEL 1, ISOFORM F"/>
    <property type="match status" value="1"/>
</dbReference>
<keyword evidence="1 7" id="KW-0813">Transport</keyword>
<feature type="region of interest" description="Disordered" evidence="8">
    <location>
        <begin position="329"/>
        <end position="377"/>
    </location>
</feature>
<dbReference type="OMA" id="VAFAMVY"/>